<organism evidence="2 3">
    <name type="scientific">Algivirga pacifica</name>
    <dbReference type="NCBI Taxonomy" id="1162670"/>
    <lineage>
        <taxon>Bacteria</taxon>
        <taxon>Pseudomonadati</taxon>
        <taxon>Bacteroidota</taxon>
        <taxon>Cytophagia</taxon>
        <taxon>Cytophagales</taxon>
        <taxon>Flammeovirgaceae</taxon>
        <taxon>Algivirga</taxon>
    </lineage>
</organism>
<evidence type="ECO:0000313" key="3">
    <source>
        <dbReference type="Proteomes" id="UP001500298"/>
    </source>
</evidence>
<protein>
    <recommendedName>
        <fullName evidence="4">Gliding motility protein GldL</fullName>
    </recommendedName>
</protein>
<keyword evidence="1" id="KW-1133">Transmembrane helix</keyword>
<dbReference type="EMBL" id="BAABJX010000033">
    <property type="protein sequence ID" value="GAA4837055.1"/>
    <property type="molecule type" value="Genomic_DNA"/>
</dbReference>
<feature type="transmembrane region" description="Helical" evidence="1">
    <location>
        <begin position="42"/>
        <end position="63"/>
    </location>
</feature>
<keyword evidence="1" id="KW-0472">Membrane</keyword>
<dbReference type="Proteomes" id="UP001500298">
    <property type="component" value="Unassembled WGS sequence"/>
</dbReference>
<comment type="caution">
    <text evidence="2">The sequence shown here is derived from an EMBL/GenBank/DDBJ whole genome shotgun (WGS) entry which is preliminary data.</text>
</comment>
<keyword evidence="1" id="KW-0812">Transmembrane</keyword>
<evidence type="ECO:0000256" key="1">
    <source>
        <dbReference type="SAM" id="Phobius"/>
    </source>
</evidence>
<sequence>MLVSIYNYKINKNKMKLLLYRLITIVIGAFLLYWAVKLTFGMAVGVLKFAVFAGLFVGGTYLLKEGIRKLNSNNRP</sequence>
<evidence type="ECO:0000313" key="2">
    <source>
        <dbReference type="EMBL" id="GAA4837055.1"/>
    </source>
</evidence>
<name>A0ABP9DC67_9BACT</name>
<feature type="transmembrane region" description="Helical" evidence="1">
    <location>
        <begin position="18"/>
        <end position="36"/>
    </location>
</feature>
<keyword evidence="3" id="KW-1185">Reference proteome</keyword>
<evidence type="ECO:0008006" key="4">
    <source>
        <dbReference type="Google" id="ProtNLM"/>
    </source>
</evidence>
<accession>A0ABP9DC67</accession>
<gene>
    <name evidence="2" type="ORF">GCM10023331_22870</name>
</gene>
<reference evidence="3" key="1">
    <citation type="journal article" date="2019" name="Int. J. Syst. Evol. Microbiol.">
        <title>The Global Catalogue of Microorganisms (GCM) 10K type strain sequencing project: providing services to taxonomists for standard genome sequencing and annotation.</title>
        <authorList>
            <consortium name="The Broad Institute Genomics Platform"/>
            <consortium name="The Broad Institute Genome Sequencing Center for Infectious Disease"/>
            <person name="Wu L."/>
            <person name="Ma J."/>
        </authorList>
    </citation>
    <scope>NUCLEOTIDE SEQUENCE [LARGE SCALE GENOMIC DNA]</scope>
    <source>
        <strain evidence="3">JCM 18326</strain>
    </source>
</reference>
<proteinExistence type="predicted"/>